<evidence type="ECO:0000256" key="6">
    <source>
        <dbReference type="ARBA" id="ARBA00022840"/>
    </source>
</evidence>
<dbReference type="InterPro" id="IPR004604">
    <property type="entry name" value="DNA_recomb/repair_RecN"/>
</dbReference>
<keyword evidence="5 9" id="KW-0227">DNA damage</keyword>
<dbReference type="FunFam" id="3.40.50.300:FF:000356">
    <property type="entry name" value="DNA repair protein RecN"/>
    <property type="match status" value="1"/>
</dbReference>
<keyword evidence="6" id="KW-0067">ATP-binding</keyword>
<comment type="function">
    <text evidence="1 9">May be involved in recombinational repair of damaged DNA.</text>
</comment>
<dbReference type="GO" id="GO:0009432">
    <property type="term" value="P:SOS response"/>
    <property type="evidence" value="ECO:0007669"/>
    <property type="project" value="TreeGrafter"/>
</dbReference>
<evidence type="ECO:0000256" key="5">
    <source>
        <dbReference type="ARBA" id="ARBA00022763"/>
    </source>
</evidence>
<keyword evidence="13" id="KW-1185">Reference proteome</keyword>
<dbReference type="Pfam" id="PF02463">
    <property type="entry name" value="SMC_N"/>
    <property type="match status" value="1"/>
</dbReference>
<feature type="domain" description="RecF/RecN/SMC N-terminal" evidence="11">
    <location>
        <begin position="1"/>
        <end position="509"/>
    </location>
</feature>
<dbReference type="RefSeq" id="WP_125984433.1">
    <property type="nucleotide sequence ID" value="NZ_NGJS01000014.1"/>
</dbReference>
<evidence type="ECO:0000256" key="4">
    <source>
        <dbReference type="ARBA" id="ARBA00022741"/>
    </source>
</evidence>
<dbReference type="InterPro" id="IPR003395">
    <property type="entry name" value="RecF/RecN/SMC_N"/>
</dbReference>
<evidence type="ECO:0000256" key="10">
    <source>
        <dbReference type="SAM" id="Coils"/>
    </source>
</evidence>
<gene>
    <name evidence="12" type="ORF">CBF37_09085</name>
</gene>
<keyword evidence="4" id="KW-0547">Nucleotide-binding</keyword>
<keyword evidence="7 9" id="KW-0234">DNA repair</keyword>
<evidence type="ECO:0000259" key="11">
    <source>
        <dbReference type="Pfam" id="PF02463"/>
    </source>
</evidence>
<dbReference type="NCBIfam" id="NF008121">
    <property type="entry name" value="PRK10869.1"/>
    <property type="match status" value="1"/>
</dbReference>
<dbReference type="FunFam" id="3.40.50.300:FF:000319">
    <property type="entry name" value="DNA repair protein RecN"/>
    <property type="match status" value="1"/>
</dbReference>
<dbReference type="GO" id="GO:0005524">
    <property type="term" value="F:ATP binding"/>
    <property type="evidence" value="ECO:0007669"/>
    <property type="project" value="UniProtKB-KW"/>
</dbReference>
<dbReference type="SUPFAM" id="SSF52540">
    <property type="entry name" value="P-loop containing nucleoside triphosphate hydrolases"/>
    <property type="match status" value="2"/>
</dbReference>
<dbReference type="EMBL" id="NGJS01000014">
    <property type="protein sequence ID" value="RST98047.1"/>
    <property type="molecule type" value="Genomic_DNA"/>
</dbReference>
<dbReference type="GO" id="GO:0043590">
    <property type="term" value="C:bacterial nucleoid"/>
    <property type="evidence" value="ECO:0007669"/>
    <property type="project" value="TreeGrafter"/>
</dbReference>
<evidence type="ECO:0000256" key="7">
    <source>
        <dbReference type="ARBA" id="ARBA00023204"/>
    </source>
</evidence>
<sequence length="560" mass="63434">MIQELSVQDFAIISQLTVQFKDGMTVLTGETGAGKSIIIDAMGLLVGGRGSSDFIREGAEKCRIEGSFYVPDKKNIAVFLDECGIDMSDNLLILQREIFKSGRNNCRINGQLVNTKILRELGHRLVDIHGQNEHQELMDPARHIHLLDSFEKDKIQPLLSRYHETYQRYQLVSDQINTYQMHEKEFAQRMDMLQFQYDEIINADLQIGEDKVLSEERNKLINYQKIVQSLSISYSALEGDESSVVDLVGRVMSEMEQVESLDQEYADVTELIRNSYYLLQEAAGRLSNQLDLLEMDEERLNEVEGRLDQLRQLKRKYGDTIDDILAYVEVINRELGYTTGEQVDLESLILEKASLEETLKQAAEELSSVRHEVAKKLERAILNQLKGLYMENTKFEVSFESTLPKYLANGCDKVEFYISTNVGEPLRPLAKVASGGELSRLMLALKTIFSQSQSITSIIFDEVDTGVSGRVAQAIAEKIHQVGKNSQVLCITHLPQVAAVADMQYFIEKKVVGNRTETAVRELTYQERTKEIARMLSGSEVTSLTLKHAEELLSLAHQNS</sequence>
<dbReference type="OrthoDB" id="9806954at2"/>
<dbReference type="PIRSF" id="PIRSF003128">
    <property type="entry name" value="RecN"/>
    <property type="match status" value="1"/>
</dbReference>
<name>A0A429ZW96_9ENTE</name>
<comment type="similarity">
    <text evidence="2 9">Belongs to the RecN family.</text>
</comment>
<dbReference type="InterPro" id="IPR027417">
    <property type="entry name" value="P-loop_NTPase"/>
</dbReference>
<evidence type="ECO:0000313" key="13">
    <source>
        <dbReference type="Proteomes" id="UP000287857"/>
    </source>
</evidence>
<protein>
    <recommendedName>
        <fullName evidence="3 9">DNA repair protein RecN</fullName>
    </recommendedName>
    <alternativeName>
        <fullName evidence="8 9">Recombination protein N</fullName>
    </alternativeName>
</protein>
<evidence type="ECO:0000256" key="1">
    <source>
        <dbReference type="ARBA" id="ARBA00003618"/>
    </source>
</evidence>
<feature type="coiled-coil region" evidence="10">
    <location>
        <begin position="345"/>
        <end position="379"/>
    </location>
</feature>
<accession>A0A429ZW96</accession>
<dbReference type="AlphaFoldDB" id="A0A429ZW96"/>
<organism evidence="12 13">
    <name type="scientific">Vagococcus vulneris</name>
    <dbReference type="NCBI Taxonomy" id="1977869"/>
    <lineage>
        <taxon>Bacteria</taxon>
        <taxon>Bacillati</taxon>
        <taxon>Bacillota</taxon>
        <taxon>Bacilli</taxon>
        <taxon>Lactobacillales</taxon>
        <taxon>Enterococcaceae</taxon>
        <taxon>Vagococcus</taxon>
    </lineage>
</organism>
<keyword evidence="10" id="KW-0175">Coiled coil</keyword>
<evidence type="ECO:0000256" key="8">
    <source>
        <dbReference type="ARBA" id="ARBA00033408"/>
    </source>
</evidence>
<dbReference type="GO" id="GO:0006281">
    <property type="term" value="P:DNA repair"/>
    <property type="evidence" value="ECO:0007669"/>
    <property type="project" value="UniProtKB-KW"/>
</dbReference>
<dbReference type="CDD" id="cd03241">
    <property type="entry name" value="ABC_RecN"/>
    <property type="match status" value="2"/>
</dbReference>
<evidence type="ECO:0000256" key="9">
    <source>
        <dbReference type="PIRNR" id="PIRNR003128"/>
    </source>
</evidence>
<reference evidence="12 13" key="1">
    <citation type="submission" date="2017-05" db="EMBL/GenBank/DDBJ databases">
        <title>Vagococcus spp. assemblies.</title>
        <authorList>
            <person name="Gulvik C.A."/>
        </authorList>
    </citation>
    <scope>NUCLEOTIDE SEQUENCE [LARGE SCALE GENOMIC DNA]</scope>
    <source>
        <strain evidence="12 13">SS1995</strain>
    </source>
</reference>
<comment type="caution">
    <text evidence="12">The sequence shown here is derived from an EMBL/GenBank/DDBJ whole genome shotgun (WGS) entry which is preliminary data.</text>
</comment>
<dbReference type="Gene3D" id="3.40.50.300">
    <property type="entry name" value="P-loop containing nucleotide triphosphate hydrolases"/>
    <property type="match status" value="2"/>
</dbReference>
<dbReference type="PANTHER" id="PTHR11059">
    <property type="entry name" value="DNA REPAIR PROTEIN RECN"/>
    <property type="match status" value="1"/>
</dbReference>
<proteinExistence type="inferred from homology"/>
<dbReference type="Proteomes" id="UP000287857">
    <property type="component" value="Unassembled WGS sequence"/>
</dbReference>
<evidence type="ECO:0000256" key="2">
    <source>
        <dbReference type="ARBA" id="ARBA00009441"/>
    </source>
</evidence>
<evidence type="ECO:0000256" key="3">
    <source>
        <dbReference type="ARBA" id="ARBA00021315"/>
    </source>
</evidence>
<dbReference type="PANTHER" id="PTHR11059:SF0">
    <property type="entry name" value="DNA REPAIR PROTEIN RECN"/>
    <property type="match status" value="1"/>
</dbReference>
<evidence type="ECO:0000313" key="12">
    <source>
        <dbReference type="EMBL" id="RST98047.1"/>
    </source>
</evidence>
<dbReference type="NCBIfam" id="TIGR00634">
    <property type="entry name" value="recN"/>
    <property type="match status" value="1"/>
</dbReference>
<dbReference type="GO" id="GO:0006310">
    <property type="term" value="P:DNA recombination"/>
    <property type="evidence" value="ECO:0007669"/>
    <property type="project" value="InterPro"/>
</dbReference>
<feature type="coiled-coil region" evidence="10">
    <location>
        <begin position="293"/>
        <end position="320"/>
    </location>
</feature>